<sequence>MSDSESDDWLFVFSDLDRCEPSEAYTNGGFCPIKLGDMLGPGDRYRIVFKLGFGNYSTVWLARDCVLSNRIVALKVIEADQTRTGQRRELDILKRLAVPDSILSKEPRAIQLLDSFETTSANGVHQVLVTELVVPLYAQDRSELSPFRPRVTKDVLRQIVGALASIHSRGIAHGDLHPTNFGIAVPKRDGYSDIAIWEQTCAMKLHPLVPTSPDLDPNTFPPYLCCPMDMGLFLHSDSPKTPPPPLSVRILDFDSAYVVDGSHAPQCETLLFYAAPEVAFPRIALQKDDAPWDQRSDIWSLAVAFHDLVGAQGIYGSLSDPKSLPHLMAALCGEVPDDWREYIVSHAFPPNWTPAHTAELWKQMEADFAAAGADDPPGLVRLMRRMMVLDPAKRPTAAELLNDPYFVGTKTERLRESNVLPCAAPEHEAQDQQSNRASRSLPSSASVSSVTCR</sequence>
<feature type="region of interest" description="Disordered" evidence="2">
    <location>
        <begin position="424"/>
        <end position="453"/>
    </location>
</feature>
<dbReference type="AlphaFoldDB" id="A0AAD6UTP3"/>
<dbReference type="Gene3D" id="3.30.200.20">
    <property type="entry name" value="Phosphorylase Kinase, domain 1"/>
    <property type="match status" value="1"/>
</dbReference>
<name>A0AAD6UTP3_9AGAR</name>
<dbReference type="InterPro" id="IPR011009">
    <property type="entry name" value="Kinase-like_dom_sf"/>
</dbReference>
<dbReference type="PANTHER" id="PTHR44167:SF24">
    <property type="entry name" value="SERINE_THREONINE-PROTEIN KINASE CHK2"/>
    <property type="match status" value="1"/>
</dbReference>
<dbReference type="GO" id="GO:0005524">
    <property type="term" value="F:ATP binding"/>
    <property type="evidence" value="ECO:0007669"/>
    <property type="project" value="UniProtKB-UniRule"/>
</dbReference>
<comment type="caution">
    <text evidence="4">The sequence shown here is derived from an EMBL/GenBank/DDBJ whole genome shotgun (WGS) entry which is preliminary data.</text>
</comment>
<dbReference type="InterPro" id="IPR000719">
    <property type="entry name" value="Prot_kinase_dom"/>
</dbReference>
<keyword evidence="1" id="KW-0067">ATP-binding</keyword>
<evidence type="ECO:0000313" key="4">
    <source>
        <dbReference type="EMBL" id="KAJ7194660.1"/>
    </source>
</evidence>
<evidence type="ECO:0000313" key="5">
    <source>
        <dbReference type="Proteomes" id="UP001219525"/>
    </source>
</evidence>
<evidence type="ECO:0000256" key="1">
    <source>
        <dbReference type="PROSITE-ProRule" id="PRU10141"/>
    </source>
</evidence>
<dbReference type="GO" id="GO:0044773">
    <property type="term" value="P:mitotic DNA damage checkpoint signaling"/>
    <property type="evidence" value="ECO:0007669"/>
    <property type="project" value="TreeGrafter"/>
</dbReference>
<reference evidence="4" key="1">
    <citation type="submission" date="2023-03" db="EMBL/GenBank/DDBJ databases">
        <title>Massive genome expansion in bonnet fungi (Mycena s.s.) driven by repeated elements and novel gene families across ecological guilds.</title>
        <authorList>
            <consortium name="Lawrence Berkeley National Laboratory"/>
            <person name="Harder C.B."/>
            <person name="Miyauchi S."/>
            <person name="Viragh M."/>
            <person name="Kuo A."/>
            <person name="Thoen E."/>
            <person name="Andreopoulos B."/>
            <person name="Lu D."/>
            <person name="Skrede I."/>
            <person name="Drula E."/>
            <person name="Henrissat B."/>
            <person name="Morin E."/>
            <person name="Kohler A."/>
            <person name="Barry K."/>
            <person name="LaButti K."/>
            <person name="Morin E."/>
            <person name="Salamov A."/>
            <person name="Lipzen A."/>
            <person name="Mereny Z."/>
            <person name="Hegedus B."/>
            <person name="Baldrian P."/>
            <person name="Stursova M."/>
            <person name="Weitz H."/>
            <person name="Taylor A."/>
            <person name="Grigoriev I.V."/>
            <person name="Nagy L.G."/>
            <person name="Martin F."/>
            <person name="Kauserud H."/>
        </authorList>
    </citation>
    <scope>NUCLEOTIDE SEQUENCE</scope>
    <source>
        <strain evidence="4">9144</strain>
    </source>
</reference>
<dbReference type="EMBL" id="JARJCW010000096">
    <property type="protein sequence ID" value="KAJ7194660.1"/>
    <property type="molecule type" value="Genomic_DNA"/>
</dbReference>
<evidence type="ECO:0000256" key="2">
    <source>
        <dbReference type="SAM" id="MobiDB-lite"/>
    </source>
</evidence>
<keyword evidence="1" id="KW-0547">Nucleotide-binding</keyword>
<accession>A0AAD6UTP3</accession>
<keyword evidence="4" id="KW-0418">Kinase</keyword>
<keyword evidence="4" id="KW-0808">Transferase</keyword>
<feature type="non-terminal residue" evidence="4">
    <location>
        <position position="1"/>
    </location>
</feature>
<dbReference type="Pfam" id="PF00069">
    <property type="entry name" value="Pkinase"/>
    <property type="match status" value="2"/>
</dbReference>
<protein>
    <submittedName>
        <fullName evidence="4">Kinase-like domain-containing protein</fullName>
    </submittedName>
</protein>
<proteinExistence type="predicted"/>
<dbReference type="SMART" id="SM00220">
    <property type="entry name" value="S_TKc"/>
    <property type="match status" value="1"/>
</dbReference>
<dbReference type="GO" id="GO:0004674">
    <property type="term" value="F:protein serine/threonine kinase activity"/>
    <property type="evidence" value="ECO:0007669"/>
    <property type="project" value="TreeGrafter"/>
</dbReference>
<dbReference type="PROSITE" id="PS00107">
    <property type="entry name" value="PROTEIN_KINASE_ATP"/>
    <property type="match status" value="1"/>
</dbReference>
<dbReference type="GO" id="GO:0005634">
    <property type="term" value="C:nucleus"/>
    <property type="evidence" value="ECO:0007669"/>
    <property type="project" value="TreeGrafter"/>
</dbReference>
<organism evidence="4 5">
    <name type="scientific">Mycena pura</name>
    <dbReference type="NCBI Taxonomy" id="153505"/>
    <lineage>
        <taxon>Eukaryota</taxon>
        <taxon>Fungi</taxon>
        <taxon>Dikarya</taxon>
        <taxon>Basidiomycota</taxon>
        <taxon>Agaricomycotina</taxon>
        <taxon>Agaricomycetes</taxon>
        <taxon>Agaricomycetidae</taxon>
        <taxon>Agaricales</taxon>
        <taxon>Marasmiineae</taxon>
        <taxon>Mycenaceae</taxon>
        <taxon>Mycena</taxon>
    </lineage>
</organism>
<dbReference type="Proteomes" id="UP001219525">
    <property type="component" value="Unassembled WGS sequence"/>
</dbReference>
<dbReference type="Gene3D" id="1.10.510.10">
    <property type="entry name" value="Transferase(Phosphotransferase) domain 1"/>
    <property type="match status" value="1"/>
</dbReference>
<feature type="domain" description="Protein kinase" evidence="3">
    <location>
        <begin position="45"/>
        <end position="406"/>
    </location>
</feature>
<dbReference type="PANTHER" id="PTHR44167">
    <property type="entry name" value="OVARIAN-SPECIFIC SERINE/THREONINE-PROTEIN KINASE LOK-RELATED"/>
    <property type="match status" value="1"/>
</dbReference>
<dbReference type="SUPFAM" id="SSF56112">
    <property type="entry name" value="Protein kinase-like (PK-like)"/>
    <property type="match status" value="1"/>
</dbReference>
<evidence type="ECO:0000259" key="3">
    <source>
        <dbReference type="PROSITE" id="PS50011"/>
    </source>
</evidence>
<feature type="compositionally biased region" description="Low complexity" evidence="2">
    <location>
        <begin position="434"/>
        <end position="453"/>
    </location>
</feature>
<keyword evidence="5" id="KW-1185">Reference proteome</keyword>
<feature type="binding site" evidence="1">
    <location>
        <position position="75"/>
    </location>
    <ligand>
        <name>ATP</name>
        <dbReference type="ChEBI" id="CHEBI:30616"/>
    </ligand>
</feature>
<dbReference type="InterPro" id="IPR017441">
    <property type="entry name" value="Protein_kinase_ATP_BS"/>
</dbReference>
<gene>
    <name evidence="4" type="ORF">GGX14DRAFT_678151</name>
</gene>
<dbReference type="PROSITE" id="PS50011">
    <property type="entry name" value="PROTEIN_KINASE_DOM"/>
    <property type="match status" value="1"/>
</dbReference>